<organism evidence="1 2">
    <name type="scientific">Zarea fungicola</name>
    <dbReference type="NCBI Taxonomy" id="93591"/>
    <lineage>
        <taxon>Eukaryota</taxon>
        <taxon>Fungi</taxon>
        <taxon>Dikarya</taxon>
        <taxon>Ascomycota</taxon>
        <taxon>Pezizomycotina</taxon>
        <taxon>Sordariomycetes</taxon>
        <taxon>Hypocreomycetidae</taxon>
        <taxon>Hypocreales</taxon>
        <taxon>Cordycipitaceae</taxon>
        <taxon>Zarea</taxon>
    </lineage>
</organism>
<reference evidence="1" key="1">
    <citation type="submission" date="2022-08" db="EMBL/GenBank/DDBJ databases">
        <title>Genome Sequence of Lecanicillium fungicola.</title>
        <authorList>
            <person name="Buettner E."/>
        </authorList>
    </citation>
    <scope>NUCLEOTIDE SEQUENCE</scope>
    <source>
        <strain evidence="1">Babe33</strain>
    </source>
</reference>
<proteinExistence type="predicted"/>
<evidence type="ECO:0000313" key="2">
    <source>
        <dbReference type="Proteomes" id="UP001143910"/>
    </source>
</evidence>
<sequence>MTPPTLPFGAPASAQKIFDILSSYNLEALILQCFQLMKSNVEPSFARNTDPRTGFGWYKAEEAWKEIPSSTRNALAAANALNLEKKLHLVLTQSHHPSFGSNTISRTASISKTFRMWRIDFRSAISRQERILVSIFVVILAFSAIYPDVAAGFLGGRSYNMRSIGSRIMTLIQLFFLWTYPFHSFWLVFTWSLERLLGAFVGNAIYALVALVPSVRVSYNEAWFRTMTLVLSISWQVSVQFSPAVRDYLTRLLTRRQLASQRVANANLDSTAILKETRWELVSHRAFINQHLRPWDTPYSWQEVPMKVRIERFIQFTGTFTLGRSADQLVALLKDDMERVINTYEDYASSIPDNSANMLDKGDSHAEPRWPKLILVFFDIALFAYINYSFWRQPFTFNTVIAYSTVVIIKQTILAVRRYQTVKSAGRLFTNMVSVNILGMLLVSTPVTVNPKVLENDANMVVLTLAMVFATLFLVELIAPTILLLASHTEMSTNATELKLAARQGQIPRCRHRETSWVTLKSSAV</sequence>
<evidence type="ECO:0000313" key="1">
    <source>
        <dbReference type="EMBL" id="KAJ2983616.1"/>
    </source>
</evidence>
<comment type="caution">
    <text evidence="1">The sequence shown here is derived from an EMBL/GenBank/DDBJ whole genome shotgun (WGS) entry which is preliminary data.</text>
</comment>
<accession>A0ACC1NYH5</accession>
<name>A0ACC1NYH5_9HYPO</name>
<dbReference type="Proteomes" id="UP001143910">
    <property type="component" value="Unassembled WGS sequence"/>
</dbReference>
<dbReference type="EMBL" id="JANJQO010000022">
    <property type="protein sequence ID" value="KAJ2983616.1"/>
    <property type="molecule type" value="Genomic_DNA"/>
</dbReference>
<gene>
    <name evidence="1" type="ORF">NQ176_g559</name>
</gene>
<keyword evidence="2" id="KW-1185">Reference proteome</keyword>
<protein>
    <submittedName>
        <fullName evidence="1">Uncharacterized protein</fullName>
    </submittedName>
</protein>